<dbReference type="InterPro" id="IPR054180">
    <property type="entry name" value="H-NS-like_N"/>
</dbReference>
<dbReference type="SUPFAM" id="SSF81273">
    <property type="entry name" value="H-NS histone-like proteins"/>
    <property type="match status" value="1"/>
</dbReference>
<dbReference type="GO" id="GO:0046983">
    <property type="term" value="F:protein dimerization activity"/>
    <property type="evidence" value="ECO:0007669"/>
    <property type="project" value="InterPro"/>
</dbReference>
<dbReference type="AlphaFoldDB" id="A0A1E2V9J4"/>
<dbReference type="EMBL" id="MDTQ01000001">
    <property type="protein sequence ID" value="ODC03689.1"/>
    <property type="molecule type" value="Genomic_DNA"/>
</dbReference>
<feature type="coiled-coil region" evidence="1">
    <location>
        <begin position="29"/>
        <end position="73"/>
    </location>
</feature>
<sequence>MSQTDSLDEVYAVFGNKNRLKAVLRRLTLDELEKARDAMTLVLDERMEEEKQREEEELKRREKLAELTKMMEKEGIAAEDLVEALGQKKRRGRPPKKGN</sequence>
<protein>
    <recommendedName>
        <fullName evidence="2">DNA-binding protein H-NS-like N-terminal domain-containing protein</fullName>
    </recommendedName>
</protein>
<comment type="caution">
    <text evidence="3">The sequence shown here is derived from an EMBL/GenBank/DDBJ whole genome shotgun (WGS) entry which is preliminary data.</text>
</comment>
<reference evidence="3 4" key="1">
    <citation type="submission" date="2016-08" db="EMBL/GenBank/DDBJ databases">
        <authorList>
            <person name="Seilhamer J.J."/>
        </authorList>
    </citation>
    <scope>NUCLEOTIDE SEQUENCE [LARGE SCALE GENOMIC DNA]</scope>
    <source>
        <strain evidence="3 4">PH27A</strain>
    </source>
</reference>
<evidence type="ECO:0000313" key="3">
    <source>
        <dbReference type="EMBL" id="ODC03689.1"/>
    </source>
</evidence>
<dbReference type="Proteomes" id="UP000094291">
    <property type="component" value="Unassembled WGS sequence"/>
</dbReference>
<dbReference type="Pfam" id="PF22470">
    <property type="entry name" value="Histone_HNS_N"/>
    <property type="match status" value="1"/>
</dbReference>
<evidence type="ECO:0000313" key="4">
    <source>
        <dbReference type="Proteomes" id="UP000094291"/>
    </source>
</evidence>
<proteinExistence type="predicted"/>
<accession>A0A1E2V9J4</accession>
<evidence type="ECO:0000256" key="1">
    <source>
        <dbReference type="SAM" id="Coils"/>
    </source>
</evidence>
<gene>
    <name evidence="3" type="ORF">BFW38_09180</name>
</gene>
<evidence type="ECO:0000259" key="2">
    <source>
        <dbReference type="Pfam" id="PF22470"/>
    </source>
</evidence>
<organism evidence="3 4">
    <name type="scientific">Terasakiispira papahanaumokuakeensis</name>
    <dbReference type="NCBI Taxonomy" id="197479"/>
    <lineage>
        <taxon>Bacteria</taxon>
        <taxon>Pseudomonadati</taxon>
        <taxon>Pseudomonadota</taxon>
        <taxon>Gammaproteobacteria</taxon>
        <taxon>Oceanospirillales</taxon>
        <taxon>Terasakiispira</taxon>
    </lineage>
</organism>
<dbReference type="Gene3D" id="1.10.287.1050">
    <property type="entry name" value="H-NS histone-like proteins"/>
    <property type="match status" value="1"/>
</dbReference>
<dbReference type="InterPro" id="IPR027454">
    <property type="entry name" value="Histone_HNS_N"/>
</dbReference>
<name>A0A1E2V9J4_9GAMM</name>
<dbReference type="OrthoDB" id="9977169at2"/>
<keyword evidence="4" id="KW-1185">Reference proteome</keyword>
<dbReference type="RefSeq" id="WP_068998114.1">
    <property type="nucleotide sequence ID" value="NZ_MDTQ01000001.1"/>
</dbReference>
<keyword evidence="1" id="KW-0175">Coiled coil</keyword>
<feature type="domain" description="DNA-binding protein H-NS-like N-terminal" evidence="2">
    <location>
        <begin position="8"/>
        <end position="84"/>
    </location>
</feature>